<evidence type="ECO:0000313" key="2">
    <source>
        <dbReference type="Proteomes" id="UP000807306"/>
    </source>
</evidence>
<dbReference type="OrthoDB" id="2867594at2759"/>
<protein>
    <submittedName>
        <fullName evidence="1">Uncharacterized protein</fullName>
    </submittedName>
</protein>
<dbReference type="EMBL" id="MU157866">
    <property type="protein sequence ID" value="KAF9526841.1"/>
    <property type="molecule type" value="Genomic_DNA"/>
</dbReference>
<dbReference type="Proteomes" id="UP000807306">
    <property type="component" value="Unassembled WGS sequence"/>
</dbReference>
<evidence type="ECO:0000313" key="1">
    <source>
        <dbReference type="EMBL" id="KAF9526841.1"/>
    </source>
</evidence>
<reference evidence="1" key="1">
    <citation type="submission" date="2020-11" db="EMBL/GenBank/DDBJ databases">
        <authorList>
            <consortium name="DOE Joint Genome Institute"/>
            <person name="Ahrendt S."/>
            <person name="Riley R."/>
            <person name="Andreopoulos W."/>
            <person name="Labutti K."/>
            <person name="Pangilinan J."/>
            <person name="Ruiz-Duenas F.J."/>
            <person name="Barrasa J.M."/>
            <person name="Sanchez-Garcia M."/>
            <person name="Camarero S."/>
            <person name="Miyauchi S."/>
            <person name="Serrano A."/>
            <person name="Linde D."/>
            <person name="Babiker R."/>
            <person name="Drula E."/>
            <person name="Ayuso-Fernandez I."/>
            <person name="Pacheco R."/>
            <person name="Padilla G."/>
            <person name="Ferreira P."/>
            <person name="Barriuso J."/>
            <person name="Kellner H."/>
            <person name="Castanera R."/>
            <person name="Alfaro M."/>
            <person name="Ramirez L."/>
            <person name="Pisabarro A.G."/>
            <person name="Kuo A."/>
            <person name="Tritt A."/>
            <person name="Lipzen A."/>
            <person name="He G."/>
            <person name="Yan M."/>
            <person name="Ng V."/>
            <person name="Cullen D."/>
            <person name="Martin F."/>
            <person name="Rosso M.-N."/>
            <person name="Henrissat B."/>
            <person name="Hibbett D."/>
            <person name="Martinez A.T."/>
            <person name="Grigoriev I.V."/>
        </authorList>
    </citation>
    <scope>NUCLEOTIDE SEQUENCE</scope>
    <source>
        <strain evidence="1">CBS 506.95</strain>
    </source>
</reference>
<organism evidence="1 2">
    <name type="scientific">Crepidotus variabilis</name>
    <dbReference type="NCBI Taxonomy" id="179855"/>
    <lineage>
        <taxon>Eukaryota</taxon>
        <taxon>Fungi</taxon>
        <taxon>Dikarya</taxon>
        <taxon>Basidiomycota</taxon>
        <taxon>Agaricomycotina</taxon>
        <taxon>Agaricomycetes</taxon>
        <taxon>Agaricomycetidae</taxon>
        <taxon>Agaricales</taxon>
        <taxon>Agaricineae</taxon>
        <taxon>Crepidotaceae</taxon>
        <taxon>Crepidotus</taxon>
    </lineage>
</organism>
<comment type="caution">
    <text evidence="1">The sequence shown here is derived from an EMBL/GenBank/DDBJ whole genome shotgun (WGS) entry which is preliminary data.</text>
</comment>
<proteinExistence type="predicted"/>
<sequence>MSIAVFFTSDIPEKTVDRFLDAVQANTDDAPGGWGSSKTEDKISLTIAIVNSKDYSQYPTRTTRQFKPFHSPFTGELPEQVASWFRGATDPRDVKRPFPGVLAFIILDEQTVKDNQSCLLHFAFDYAGYFMRSRLVLTKKNQRLAERWSFLPIVNETFTDNGNNRYGEFGDEYIQEY</sequence>
<gene>
    <name evidence="1" type="ORF">CPB83DRAFT_836997</name>
</gene>
<dbReference type="AlphaFoldDB" id="A0A9P6ECC7"/>
<name>A0A9P6ECC7_9AGAR</name>
<keyword evidence="2" id="KW-1185">Reference proteome</keyword>
<accession>A0A9P6ECC7</accession>